<sequence>MSLDVDIRKRQIPGHSKWRGETKPIYRNILLFAGPLARPVRRVPSAKIAKKAKNQQRSRKKQAACLPVAAKSAMSTQSGRFTCPVCKVNIMNKVNFASHYKAHLGETTCLLCNYAFFSESLLQHHMATEHQEHTTCSNCQMVFGSLSILSEKSAVVAAKGGSGFECGVCGRRFSRKNNCMAHARTHRGETTCGVCNKRYGNRGNLKQHMALHEGRTTCHRCQKVFAHARALKDHMALHDGATQCLKCHHVASTAANLKLHAKIVHRAKR</sequence>
<feature type="domain" description="C2H2-type" evidence="6">
    <location>
        <begin position="190"/>
        <end position="217"/>
    </location>
</feature>
<dbReference type="SMART" id="SM00355">
    <property type="entry name" value="ZnF_C2H2"/>
    <property type="match status" value="6"/>
</dbReference>
<feature type="domain" description="C2H2-type" evidence="6">
    <location>
        <begin position="216"/>
        <end position="243"/>
    </location>
</feature>
<keyword evidence="3 5" id="KW-0863">Zinc-finger</keyword>
<feature type="domain" description="C2H2-type" evidence="6">
    <location>
        <begin position="164"/>
        <end position="191"/>
    </location>
</feature>
<protein>
    <recommendedName>
        <fullName evidence="6">C2H2-type domain-containing protein</fullName>
    </recommendedName>
</protein>
<evidence type="ECO:0000313" key="7">
    <source>
        <dbReference type="EMBL" id="CAB3367187.1"/>
    </source>
</evidence>
<organism evidence="7 8">
    <name type="scientific">Cloeon dipterum</name>
    <dbReference type="NCBI Taxonomy" id="197152"/>
    <lineage>
        <taxon>Eukaryota</taxon>
        <taxon>Metazoa</taxon>
        <taxon>Ecdysozoa</taxon>
        <taxon>Arthropoda</taxon>
        <taxon>Hexapoda</taxon>
        <taxon>Insecta</taxon>
        <taxon>Pterygota</taxon>
        <taxon>Palaeoptera</taxon>
        <taxon>Ephemeroptera</taxon>
        <taxon>Pisciforma</taxon>
        <taxon>Baetidae</taxon>
        <taxon>Cloeon</taxon>
    </lineage>
</organism>
<dbReference type="Gene3D" id="3.30.160.60">
    <property type="entry name" value="Classic Zinc Finger"/>
    <property type="match status" value="3"/>
</dbReference>
<dbReference type="SUPFAM" id="SSF57667">
    <property type="entry name" value="beta-beta-alpha zinc fingers"/>
    <property type="match status" value="2"/>
</dbReference>
<evidence type="ECO:0000256" key="3">
    <source>
        <dbReference type="ARBA" id="ARBA00022771"/>
    </source>
</evidence>
<evidence type="ECO:0000256" key="1">
    <source>
        <dbReference type="ARBA" id="ARBA00022723"/>
    </source>
</evidence>
<dbReference type="PANTHER" id="PTHR24379:SF121">
    <property type="entry name" value="C2H2-TYPE DOMAIN-CONTAINING PROTEIN"/>
    <property type="match status" value="1"/>
</dbReference>
<dbReference type="InterPro" id="IPR013087">
    <property type="entry name" value="Znf_C2H2_type"/>
</dbReference>
<keyword evidence="2" id="KW-0677">Repeat</keyword>
<comment type="caution">
    <text evidence="7">The sequence shown here is derived from an EMBL/GenBank/DDBJ whole genome shotgun (WGS) entry which is preliminary data.</text>
</comment>
<proteinExistence type="predicted"/>
<dbReference type="Pfam" id="PF00096">
    <property type="entry name" value="zf-C2H2"/>
    <property type="match status" value="4"/>
</dbReference>
<evidence type="ECO:0000256" key="4">
    <source>
        <dbReference type="ARBA" id="ARBA00022833"/>
    </source>
</evidence>
<accession>A0A8S1CCR1</accession>
<dbReference type="PANTHER" id="PTHR24379">
    <property type="entry name" value="KRAB AND ZINC FINGER DOMAIN-CONTAINING"/>
    <property type="match status" value="1"/>
</dbReference>
<evidence type="ECO:0000256" key="2">
    <source>
        <dbReference type="ARBA" id="ARBA00022737"/>
    </source>
</evidence>
<evidence type="ECO:0000313" key="8">
    <source>
        <dbReference type="Proteomes" id="UP000494165"/>
    </source>
</evidence>
<evidence type="ECO:0000259" key="6">
    <source>
        <dbReference type="PROSITE" id="PS50157"/>
    </source>
</evidence>
<reference evidence="7 8" key="1">
    <citation type="submission" date="2020-04" db="EMBL/GenBank/DDBJ databases">
        <authorList>
            <person name="Alioto T."/>
            <person name="Alioto T."/>
            <person name="Gomez Garrido J."/>
        </authorList>
    </citation>
    <scope>NUCLEOTIDE SEQUENCE [LARGE SCALE GENOMIC DNA]</scope>
</reference>
<dbReference type="AlphaFoldDB" id="A0A8S1CCR1"/>
<feature type="domain" description="C2H2-type" evidence="6">
    <location>
        <begin position="81"/>
        <end position="108"/>
    </location>
</feature>
<dbReference type="OrthoDB" id="3437960at2759"/>
<dbReference type="EMBL" id="CADEPI010000029">
    <property type="protein sequence ID" value="CAB3367187.1"/>
    <property type="molecule type" value="Genomic_DNA"/>
</dbReference>
<keyword evidence="1" id="KW-0479">Metal-binding</keyword>
<name>A0A8S1CCR1_9INSE</name>
<dbReference type="PROSITE" id="PS00028">
    <property type="entry name" value="ZINC_FINGER_C2H2_1"/>
    <property type="match status" value="5"/>
</dbReference>
<gene>
    <name evidence="7" type="ORF">CLODIP_2_CD04340</name>
</gene>
<dbReference type="GO" id="GO:0008270">
    <property type="term" value="F:zinc ion binding"/>
    <property type="evidence" value="ECO:0007669"/>
    <property type="project" value="UniProtKB-KW"/>
</dbReference>
<dbReference type="InterPro" id="IPR036236">
    <property type="entry name" value="Znf_C2H2_sf"/>
</dbReference>
<evidence type="ECO:0000256" key="5">
    <source>
        <dbReference type="PROSITE-ProRule" id="PRU00042"/>
    </source>
</evidence>
<dbReference type="Pfam" id="PF12874">
    <property type="entry name" value="zf-met"/>
    <property type="match status" value="1"/>
</dbReference>
<dbReference type="Proteomes" id="UP000494165">
    <property type="component" value="Unassembled WGS sequence"/>
</dbReference>
<dbReference type="PROSITE" id="PS50157">
    <property type="entry name" value="ZINC_FINGER_C2H2_2"/>
    <property type="match status" value="4"/>
</dbReference>
<keyword evidence="4" id="KW-0862">Zinc</keyword>
<keyword evidence="8" id="KW-1185">Reference proteome</keyword>